<dbReference type="InterPro" id="IPR013922">
    <property type="entry name" value="Cyclin_PHO80-like"/>
</dbReference>
<protein>
    <submittedName>
        <fullName evidence="1">Putative cyclin-like protein</fullName>
    </submittedName>
</protein>
<name>M7SUP6_EUTLA</name>
<dbReference type="KEGG" id="ela:UCREL1_2686"/>
<dbReference type="PANTHER" id="PTHR15615:SF27">
    <property type="entry name" value="PHO85 CYCLIN CLG1"/>
    <property type="match status" value="1"/>
</dbReference>
<dbReference type="EMBL" id="KB705891">
    <property type="protein sequence ID" value="EMR70284.1"/>
    <property type="molecule type" value="Genomic_DNA"/>
</dbReference>
<dbReference type="PANTHER" id="PTHR15615">
    <property type="match status" value="1"/>
</dbReference>
<evidence type="ECO:0000313" key="1">
    <source>
        <dbReference type="EMBL" id="EMR70284.1"/>
    </source>
</evidence>
<dbReference type="STRING" id="1287681.M7SUP6"/>
<keyword evidence="2" id="KW-1185">Reference proteome</keyword>
<proteinExistence type="predicted"/>
<gene>
    <name evidence="1" type="ORF">UCREL1_2686</name>
</gene>
<dbReference type="AlphaFoldDB" id="M7SUP6"/>
<dbReference type="CDD" id="cd20557">
    <property type="entry name" value="CYCLIN_ScPCL1-like"/>
    <property type="match status" value="1"/>
</dbReference>
<dbReference type="OMA" id="QVWRMLT"/>
<reference evidence="2" key="1">
    <citation type="journal article" date="2013" name="Genome Announc.">
        <title>Draft genome sequence of the grapevine dieback fungus Eutypa lata UCR-EL1.</title>
        <authorList>
            <person name="Blanco-Ulate B."/>
            <person name="Rolshausen P.E."/>
            <person name="Cantu D."/>
        </authorList>
    </citation>
    <scope>NUCLEOTIDE SEQUENCE [LARGE SCALE GENOMIC DNA]</scope>
    <source>
        <strain evidence="2">UCR-EL1</strain>
    </source>
</reference>
<dbReference type="eggNOG" id="ENOG502RYK1">
    <property type="taxonomic scope" value="Eukaryota"/>
</dbReference>
<dbReference type="OrthoDB" id="244495at2759"/>
<dbReference type="Proteomes" id="UP000012174">
    <property type="component" value="Unassembled WGS sequence"/>
</dbReference>
<dbReference type="Pfam" id="PF08613">
    <property type="entry name" value="Cyclin"/>
    <property type="match status" value="1"/>
</dbReference>
<sequence length="382" mass="43685">MPGGVCAVLDYETDIMAEYVAEMSMRIILPNATVTGAFRKFVSQILTSTRLPSTTILLGMNYLAKRVNSLNAAGPFKPQEGEAWRMLTVALLLGSKFLDDNTFQNRSWSEVSGIPVSELNTMEHQWLDHIGWVLYVNLDRSHDFNAWLKNWKEWQETKKRQQLQQKQQQQQSQALARERLAPIVTSIRQEPARGHHPLLYEGWTPEEIAEYDRATVQAGLAGTAKGTAAYRPREGSWSSHYHNNMWSQAQAPLTPPDSGYGTPEYLDSAASVNLQYNEWFNNAVAASNYNRDYQRDYNRDYSRDYHRDYSRDYNRGYQQSAGHNTFGGSRTGSHHQPYFSSYSHNHWDSTVAECNCSHCMAALHSKPSNYFHHHSYGQPVMG</sequence>
<organism evidence="1 2">
    <name type="scientific">Eutypa lata (strain UCR-EL1)</name>
    <name type="common">Grapevine dieback disease fungus</name>
    <name type="synonym">Eutypa armeniacae</name>
    <dbReference type="NCBI Taxonomy" id="1287681"/>
    <lineage>
        <taxon>Eukaryota</taxon>
        <taxon>Fungi</taxon>
        <taxon>Dikarya</taxon>
        <taxon>Ascomycota</taxon>
        <taxon>Pezizomycotina</taxon>
        <taxon>Sordariomycetes</taxon>
        <taxon>Xylariomycetidae</taxon>
        <taxon>Xylariales</taxon>
        <taxon>Diatrypaceae</taxon>
        <taxon>Eutypa</taxon>
    </lineage>
</organism>
<dbReference type="Gene3D" id="1.10.472.10">
    <property type="entry name" value="Cyclin-like"/>
    <property type="match status" value="1"/>
</dbReference>
<dbReference type="HOGENOM" id="CLU_030504_0_0_1"/>
<dbReference type="GO" id="GO:0000307">
    <property type="term" value="C:cyclin-dependent protein kinase holoenzyme complex"/>
    <property type="evidence" value="ECO:0007669"/>
    <property type="project" value="TreeGrafter"/>
</dbReference>
<dbReference type="GO" id="GO:0016538">
    <property type="term" value="F:cyclin-dependent protein serine/threonine kinase regulator activity"/>
    <property type="evidence" value="ECO:0007669"/>
    <property type="project" value="TreeGrafter"/>
</dbReference>
<dbReference type="GO" id="GO:0019901">
    <property type="term" value="F:protein kinase binding"/>
    <property type="evidence" value="ECO:0007669"/>
    <property type="project" value="InterPro"/>
</dbReference>
<evidence type="ECO:0000313" key="2">
    <source>
        <dbReference type="Proteomes" id="UP000012174"/>
    </source>
</evidence>
<dbReference type="GO" id="GO:0005634">
    <property type="term" value="C:nucleus"/>
    <property type="evidence" value="ECO:0007669"/>
    <property type="project" value="TreeGrafter"/>
</dbReference>
<accession>M7SUP6</accession>